<dbReference type="InterPro" id="IPR014729">
    <property type="entry name" value="Rossmann-like_a/b/a_fold"/>
</dbReference>
<dbReference type="Gene3D" id="3.40.50.620">
    <property type="entry name" value="HUPs"/>
    <property type="match status" value="2"/>
</dbReference>
<evidence type="ECO:0000256" key="1">
    <source>
        <dbReference type="ARBA" id="ARBA00008791"/>
    </source>
</evidence>
<dbReference type="CDD" id="cd00293">
    <property type="entry name" value="USP-like"/>
    <property type="match status" value="1"/>
</dbReference>
<dbReference type="AlphaFoldDB" id="A0A4Q7PGQ6"/>
<name>A0A4Q7PGQ6_9FLAO</name>
<dbReference type="PANTHER" id="PTHR46268">
    <property type="entry name" value="STRESS RESPONSE PROTEIN NHAX"/>
    <property type="match status" value="1"/>
</dbReference>
<dbReference type="Pfam" id="PF00582">
    <property type="entry name" value="Usp"/>
    <property type="match status" value="1"/>
</dbReference>
<protein>
    <submittedName>
        <fullName evidence="3">Nucleotide-binding universal stress UspA family protein</fullName>
    </submittedName>
</protein>
<reference evidence="3 4" key="1">
    <citation type="submission" date="2019-02" db="EMBL/GenBank/DDBJ databases">
        <title>Genomic Encyclopedia of Type Strains, Phase IV (KMG-IV): sequencing the most valuable type-strain genomes for metagenomic binning, comparative biology and taxonomic classification.</title>
        <authorList>
            <person name="Goeker M."/>
        </authorList>
    </citation>
    <scope>NUCLEOTIDE SEQUENCE [LARGE SCALE GENOMIC DNA]</scope>
    <source>
        <strain evidence="3 4">DSM 17196</strain>
    </source>
</reference>
<comment type="caution">
    <text evidence="3">The sequence shown here is derived from an EMBL/GenBank/DDBJ whole genome shotgun (WGS) entry which is preliminary data.</text>
</comment>
<dbReference type="OrthoDB" id="9788959at2"/>
<dbReference type="PANTHER" id="PTHR46268:SF6">
    <property type="entry name" value="UNIVERSAL STRESS PROTEIN UP12"/>
    <property type="match status" value="1"/>
</dbReference>
<dbReference type="PRINTS" id="PR01438">
    <property type="entry name" value="UNVRSLSTRESS"/>
</dbReference>
<keyword evidence="4" id="KW-1185">Reference proteome</keyword>
<feature type="domain" description="UspA" evidence="2">
    <location>
        <begin position="1"/>
        <end position="145"/>
    </location>
</feature>
<dbReference type="RefSeq" id="WP_130285517.1">
    <property type="nucleotide sequence ID" value="NZ_SGXE01000001.1"/>
</dbReference>
<dbReference type="InterPro" id="IPR006016">
    <property type="entry name" value="UspA"/>
</dbReference>
<evidence type="ECO:0000313" key="3">
    <source>
        <dbReference type="EMBL" id="RZS99696.1"/>
    </source>
</evidence>
<proteinExistence type="inferred from homology"/>
<organism evidence="3 4">
    <name type="scientific">Aquimarina brevivitae</name>
    <dbReference type="NCBI Taxonomy" id="323412"/>
    <lineage>
        <taxon>Bacteria</taxon>
        <taxon>Pseudomonadati</taxon>
        <taxon>Bacteroidota</taxon>
        <taxon>Flavobacteriia</taxon>
        <taxon>Flavobacteriales</taxon>
        <taxon>Flavobacteriaceae</taxon>
        <taxon>Aquimarina</taxon>
    </lineage>
</organism>
<dbReference type="Proteomes" id="UP000292262">
    <property type="component" value="Unassembled WGS sequence"/>
</dbReference>
<dbReference type="SUPFAM" id="SSF52402">
    <property type="entry name" value="Adenine nucleotide alpha hydrolases-like"/>
    <property type="match status" value="2"/>
</dbReference>
<comment type="similarity">
    <text evidence="1">Belongs to the universal stress protein A family.</text>
</comment>
<evidence type="ECO:0000259" key="2">
    <source>
        <dbReference type="Pfam" id="PF00582"/>
    </source>
</evidence>
<gene>
    <name evidence="3" type="ORF">EV197_0919</name>
</gene>
<evidence type="ECO:0000313" key="4">
    <source>
        <dbReference type="Proteomes" id="UP000292262"/>
    </source>
</evidence>
<dbReference type="InterPro" id="IPR006015">
    <property type="entry name" value="Universal_stress_UspA"/>
</dbReference>
<dbReference type="EMBL" id="SGXE01000001">
    <property type="protein sequence ID" value="RZS99696.1"/>
    <property type="molecule type" value="Genomic_DNA"/>
</dbReference>
<sequence>MRKVIIPTDFSENALNAIKYAVELLKYERGEFHIVHAYAEKVYENEEVVSRAILDEVRKVEHEQSKEKLGNIKSELQHISPNPNHNYFYTATFGILVDVVNDLVEDINADLVIMGTRGLTNDRQITFGSNTMQIMKYVRCPVLSIPEGHSYTAPKWVVFPTDFMLPYKRRELKLLYTMVASYRSLITLLYFSENQQLSFRQQDNKKFIEEAFKNVELEYVTQPSDDITAGINHYLQNQSVDLLVMVNSRHSYLENILFQSTIDKIGLQIQKPFLVMQNLNRD</sequence>
<accession>A0A4Q7PGQ6</accession>